<reference evidence="3" key="1">
    <citation type="journal article" date="2005" name="Nature">
        <title>The map-based sequence of the rice genome.</title>
        <authorList>
            <consortium name="International rice genome sequencing project (IRGSP)"/>
            <person name="Matsumoto T."/>
            <person name="Wu J."/>
            <person name="Kanamori H."/>
            <person name="Katayose Y."/>
            <person name="Fujisawa M."/>
            <person name="Namiki N."/>
            <person name="Mizuno H."/>
            <person name="Yamamoto K."/>
            <person name="Antonio B.A."/>
            <person name="Baba T."/>
            <person name="Sakata K."/>
            <person name="Nagamura Y."/>
            <person name="Aoki H."/>
            <person name="Arikawa K."/>
            <person name="Arita K."/>
            <person name="Bito T."/>
            <person name="Chiden Y."/>
            <person name="Fujitsuka N."/>
            <person name="Fukunaka R."/>
            <person name="Hamada M."/>
            <person name="Harada C."/>
            <person name="Hayashi A."/>
            <person name="Hijishita S."/>
            <person name="Honda M."/>
            <person name="Hosokawa S."/>
            <person name="Ichikawa Y."/>
            <person name="Idonuma A."/>
            <person name="Iijima M."/>
            <person name="Ikeda M."/>
            <person name="Ikeno M."/>
            <person name="Ito K."/>
            <person name="Ito S."/>
            <person name="Ito T."/>
            <person name="Ito Y."/>
            <person name="Ito Y."/>
            <person name="Iwabuchi A."/>
            <person name="Kamiya K."/>
            <person name="Karasawa W."/>
            <person name="Kurita K."/>
            <person name="Katagiri S."/>
            <person name="Kikuta A."/>
            <person name="Kobayashi H."/>
            <person name="Kobayashi N."/>
            <person name="Machita K."/>
            <person name="Maehara T."/>
            <person name="Masukawa M."/>
            <person name="Mizubayashi T."/>
            <person name="Mukai Y."/>
            <person name="Nagasaki H."/>
            <person name="Nagata Y."/>
            <person name="Naito S."/>
            <person name="Nakashima M."/>
            <person name="Nakama Y."/>
            <person name="Nakamichi Y."/>
            <person name="Nakamura M."/>
            <person name="Meguro A."/>
            <person name="Negishi M."/>
            <person name="Ohta I."/>
            <person name="Ohta T."/>
            <person name="Okamoto M."/>
            <person name="Ono N."/>
            <person name="Saji S."/>
            <person name="Sakaguchi M."/>
            <person name="Sakai K."/>
            <person name="Shibata M."/>
            <person name="Shimokawa T."/>
            <person name="Song J."/>
            <person name="Takazaki Y."/>
            <person name="Terasawa K."/>
            <person name="Tsugane M."/>
            <person name="Tsuji K."/>
            <person name="Ueda S."/>
            <person name="Waki K."/>
            <person name="Yamagata H."/>
            <person name="Yamamoto M."/>
            <person name="Yamamoto S."/>
            <person name="Yamane H."/>
            <person name="Yoshiki S."/>
            <person name="Yoshihara R."/>
            <person name="Yukawa K."/>
            <person name="Zhong H."/>
            <person name="Yano M."/>
            <person name="Yuan Q."/>
            <person name="Ouyang S."/>
            <person name="Liu J."/>
            <person name="Jones K.M."/>
            <person name="Gansberger K."/>
            <person name="Moffat K."/>
            <person name="Hill J."/>
            <person name="Bera J."/>
            <person name="Fadrosh D."/>
            <person name="Jin S."/>
            <person name="Johri S."/>
            <person name="Kim M."/>
            <person name="Overton L."/>
            <person name="Reardon M."/>
            <person name="Tsitrin T."/>
            <person name="Vuong H."/>
            <person name="Weaver B."/>
            <person name="Ciecko A."/>
            <person name="Tallon L."/>
            <person name="Jackson J."/>
            <person name="Pai G."/>
            <person name="Aken S.V."/>
            <person name="Utterback T."/>
            <person name="Reidmuller S."/>
            <person name="Feldblyum T."/>
            <person name="Hsiao J."/>
            <person name="Zismann V."/>
            <person name="Iobst S."/>
            <person name="de Vazeille A.R."/>
            <person name="Buell C.R."/>
            <person name="Ying K."/>
            <person name="Li Y."/>
            <person name="Lu T."/>
            <person name="Huang Y."/>
            <person name="Zhao Q."/>
            <person name="Feng Q."/>
            <person name="Zhang L."/>
            <person name="Zhu J."/>
            <person name="Weng Q."/>
            <person name="Mu J."/>
            <person name="Lu Y."/>
            <person name="Fan D."/>
            <person name="Liu Y."/>
            <person name="Guan J."/>
            <person name="Zhang Y."/>
            <person name="Yu S."/>
            <person name="Liu X."/>
            <person name="Zhang Y."/>
            <person name="Hong G."/>
            <person name="Han B."/>
            <person name="Choisne N."/>
            <person name="Demange N."/>
            <person name="Orjeda G."/>
            <person name="Samain S."/>
            <person name="Cattolico L."/>
            <person name="Pelletier E."/>
            <person name="Couloux A."/>
            <person name="Segurens B."/>
            <person name="Wincker P."/>
            <person name="D'Hont A."/>
            <person name="Scarpelli C."/>
            <person name="Weissenbach J."/>
            <person name="Salanoubat M."/>
            <person name="Quetier F."/>
            <person name="Yu Y."/>
            <person name="Kim H.R."/>
            <person name="Rambo T."/>
            <person name="Currie J."/>
            <person name="Collura K."/>
            <person name="Luo M."/>
            <person name="Yang T."/>
            <person name="Ammiraju J.S.S."/>
            <person name="Engler F."/>
            <person name="Soderlund C."/>
            <person name="Wing R.A."/>
            <person name="Palmer L.E."/>
            <person name="de la Bastide M."/>
            <person name="Spiegel L."/>
            <person name="Nascimento L."/>
            <person name="Zutavern T."/>
            <person name="O'Shaughnessy A."/>
            <person name="Dike S."/>
            <person name="Dedhia N."/>
            <person name="Preston R."/>
            <person name="Balija V."/>
            <person name="McCombie W.R."/>
            <person name="Chow T."/>
            <person name="Chen H."/>
            <person name="Chung M."/>
            <person name="Chen C."/>
            <person name="Shaw J."/>
            <person name="Wu H."/>
            <person name="Hsiao K."/>
            <person name="Chao Y."/>
            <person name="Chu M."/>
            <person name="Cheng C."/>
            <person name="Hour A."/>
            <person name="Lee P."/>
            <person name="Lin S."/>
            <person name="Lin Y."/>
            <person name="Liou J."/>
            <person name="Liu S."/>
            <person name="Hsing Y."/>
            <person name="Raghuvanshi S."/>
            <person name="Mohanty A."/>
            <person name="Bharti A.K."/>
            <person name="Gaur A."/>
            <person name="Gupta V."/>
            <person name="Kumar D."/>
            <person name="Ravi V."/>
            <person name="Vij S."/>
            <person name="Kapur A."/>
            <person name="Khurana P."/>
            <person name="Khurana P."/>
            <person name="Khurana J.P."/>
            <person name="Tyagi A.K."/>
            <person name="Gaikwad K."/>
            <person name="Singh A."/>
            <person name="Dalal V."/>
            <person name="Srivastava S."/>
            <person name="Dixit A."/>
            <person name="Pal A.K."/>
            <person name="Ghazi I.A."/>
            <person name="Yadav M."/>
            <person name="Pandit A."/>
            <person name="Bhargava A."/>
            <person name="Sureshbabu K."/>
            <person name="Batra K."/>
            <person name="Sharma T.R."/>
            <person name="Mohapatra T."/>
            <person name="Singh N.K."/>
            <person name="Messing J."/>
            <person name="Nelson A.B."/>
            <person name="Fuks G."/>
            <person name="Kavchok S."/>
            <person name="Keizer G."/>
            <person name="Linton E."/>
            <person name="Llaca V."/>
            <person name="Song R."/>
            <person name="Tanyolac B."/>
            <person name="Young S."/>
            <person name="Ho-Il K."/>
            <person name="Hahn J.H."/>
            <person name="Sangsakoo G."/>
            <person name="Vanavichit A."/>
            <person name="de Mattos Luiz.A.T."/>
            <person name="Zimmer P.D."/>
            <person name="Malone G."/>
            <person name="Dellagostin O."/>
            <person name="de Oliveira A.C."/>
            <person name="Bevan M."/>
            <person name="Bancroft I."/>
            <person name="Minx P."/>
            <person name="Cordum H."/>
            <person name="Wilson R."/>
            <person name="Cheng Z."/>
            <person name="Jin W."/>
            <person name="Jiang J."/>
            <person name="Leong S.A."/>
            <person name="Iwama H."/>
            <person name="Gojobori T."/>
            <person name="Itoh T."/>
            <person name="Niimura Y."/>
            <person name="Fujii Y."/>
            <person name="Habara T."/>
            <person name="Sakai H."/>
            <person name="Sato Y."/>
            <person name="Wilson G."/>
            <person name="Kumar K."/>
            <person name="McCouch S."/>
            <person name="Juretic N."/>
            <person name="Hoen D."/>
            <person name="Wright S."/>
            <person name="Bruskiewich R."/>
            <person name="Bureau T."/>
            <person name="Miyao A."/>
            <person name="Hirochika H."/>
            <person name="Nishikawa T."/>
            <person name="Kadowaki K."/>
            <person name="Sugiura M."/>
            <person name="Burr B."/>
            <person name="Sasaki T."/>
        </authorList>
    </citation>
    <scope>NUCLEOTIDE SEQUENCE [LARGE SCALE GENOMIC DNA]</scope>
    <source>
        <strain evidence="3">cv. Nipponbare</strain>
    </source>
</reference>
<dbReference type="EMBL" id="AP014957">
    <property type="protein sequence ID" value="BAS73511.1"/>
    <property type="molecule type" value="Genomic_DNA"/>
</dbReference>
<dbReference type="AlphaFoldDB" id="A0A0P0V634"/>
<feature type="compositionally biased region" description="Basic and acidic residues" evidence="1">
    <location>
        <begin position="213"/>
        <end position="243"/>
    </location>
</feature>
<feature type="compositionally biased region" description="Basic and acidic residues" evidence="1">
    <location>
        <begin position="9"/>
        <end position="34"/>
    </location>
</feature>
<dbReference type="Gramene" id="Os01t0657250-00">
    <property type="protein sequence ID" value="Os01t0657250-00"/>
    <property type="gene ID" value="Os01g0657250"/>
</dbReference>
<reference evidence="2 3" key="2">
    <citation type="journal article" date="2013" name="Plant Cell Physiol.">
        <title>Rice Annotation Project Database (RAP-DB): an integrative and interactive database for rice genomics.</title>
        <authorList>
            <person name="Sakai H."/>
            <person name="Lee S.S."/>
            <person name="Tanaka T."/>
            <person name="Numa H."/>
            <person name="Kim J."/>
            <person name="Kawahara Y."/>
            <person name="Wakimoto H."/>
            <person name="Yang C.C."/>
            <person name="Iwamoto M."/>
            <person name="Abe T."/>
            <person name="Yamada Y."/>
            <person name="Muto A."/>
            <person name="Inokuchi H."/>
            <person name="Ikemura T."/>
            <person name="Matsumoto T."/>
            <person name="Sasaki T."/>
            <person name="Itoh T."/>
        </authorList>
    </citation>
    <scope>NUCLEOTIDE SEQUENCE [LARGE SCALE GENOMIC DNA]</scope>
    <source>
        <strain evidence="3">cv. Nipponbare</strain>
    </source>
</reference>
<evidence type="ECO:0000313" key="2">
    <source>
        <dbReference type="EMBL" id="BAS73511.1"/>
    </source>
</evidence>
<accession>A0A0P0V634</accession>
<dbReference type="Proteomes" id="UP000059680">
    <property type="component" value="Chromosome 1"/>
</dbReference>
<name>A0A0P0V634_ORYSJ</name>
<reference evidence="2 3" key="3">
    <citation type="journal article" date="2013" name="Rice">
        <title>Improvement of the Oryza sativa Nipponbare reference genome using next generation sequence and optical map data.</title>
        <authorList>
            <person name="Kawahara Y."/>
            <person name="de la Bastide M."/>
            <person name="Hamilton J.P."/>
            <person name="Kanamori H."/>
            <person name="McCombie W.R."/>
            <person name="Ouyang S."/>
            <person name="Schwartz D.C."/>
            <person name="Tanaka T."/>
            <person name="Wu J."/>
            <person name="Zhou S."/>
            <person name="Childs K.L."/>
            <person name="Davidson R.M."/>
            <person name="Lin H."/>
            <person name="Quesada-Ocampo L."/>
            <person name="Vaillancourt B."/>
            <person name="Sakai H."/>
            <person name="Lee S.S."/>
            <person name="Kim J."/>
            <person name="Numa H."/>
            <person name="Itoh T."/>
            <person name="Buell C.R."/>
            <person name="Matsumoto T."/>
        </authorList>
    </citation>
    <scope>NUCLEOTIDE SEQUENCE [LARGE SCALE GENOMIC DNA]</scope>
    <source>
        <strain evidence="3">cv. Nipponbare</strain>
    </source>
</reference>
<gene>
    <name evidence="2" type="ordered locus">Os01g0657250</name>
    <name evidence="2" type="ORF">OSNPB_010657250</name>
</gene>
<evidence type="ECO:0000256" key="1">
    <source>
        <dbReference type="SAM" id="MobiDB-lite"/>
    </source>
</evidence>
<dbReference type="PaxDb" id="39947-A0A0P0V634"/>
<protein>
    <submittedName>
        <fullName evidence="2">Os01g0657250 protein</fullName>
    </submittedName>
</protein>
<feature type="region of interest" description="Disordered" evidence="1">
    <location>
        <begin position="209"/>
        <end position="243"/>
    </location>
</feature>
<keyword evidence="3" id="KW-1185">Reference proteome</keyword>
<evidence type="ECO:0000313" key="3">
    <source>
        <dbReference type="Proteomes" id="UP000059680"/>
    </source>
</evidence>
<dbReference type="InParanoid" id="A0A0P0V634"/>
<proteinExistence type="predicted"/>
<feature type="compositionally biased region" description="Basic and acidic residues" evidence="1">
    <location>
        <begin position="166"/>
        <end position="184"/>
    </location>
</feature>
<dbReference type="eggNOG" id="ENOG502SYHU">
    <property type="taxonomic scope" value="Eukaryota"/>
</dbReference>
<feature type="region of interest" description="Disordered" evidence="1">
    <location>
        <begin position="164"/>
        <end position="186"/>
    </location>
</feature>
<sequence>MGFEVVVQDAHRQHEHGHHEETDQLDHVPAHLVDESDGDPVAGEGAEESDEERGLGYLEHLRESVDFGSAADQAHSREDVLLGQVLAVEGDVKEEPRGRRADEVQAVAPGELHRQERVVVGRVELGQLLLLGLYLDRQHLLHVVRRLLRVAIDDRRVPRRLRHLHPPVEGRQRRERADHQDDAPHVVSRGHLPREVMVPLVRRRLVVGEEDARDDHGHEPREDDADALHGEHRGDERAARLLV</sequence>
<organism evidence="2 3">
    <name type="scientific">Oryza sativa subsp. japonica</name>
    <name type="common">Rice</name>
    <dbReference type="NCBI Taxonomy" id="39947"/>
    <lineage>
        <taxon>Eukaryota</taxon>
        <taxon>Viridiplantae</taxon>
        <taxon>Streptophyta</taxon>
        <taxon>Embryophyta</taxon>
        <taxon>Tracheophyta</taxon>
        <taxon>Spermatophyta</taxon>
        <taxon>Magnoliopsida</taxon>
        <taxon>Liliopsida</taxon>
        <taxon>Poales</taxon>
        <taxon>Poaceae</taxon>
        <taxon>BOP clade</taxon>
        <taxon>Oryzoideae</taxon>
        <taxon>Oryzeae</taxon>
        <taxon>Oryzinae</taxon>
        <taxon>Oryza</taxon>
        <taxon>Oryza sativa</taxon>
    </lineage>
</organism>
<feature type="region of interest" description="Disordered" evidence="1">
    <location>
        <begin position="1"/>
        <end position="53"/>
    </location>
</feature>